<proteinExistence type="predicted"/>
<evidence type="ECO:0000313" key="2">
    <source>
        <dbReference type="Proteomes" id="UP001297581"/>
    </source>
</evidence>
<keyword evidence="2" id="KW-1185">Reference proteome</keyword>
<dbReference type="RefSeq" id="WP_240591762.1">
    <property type="nucleotide sequence ID" value="NZ_JAKUDL010000005.1"/>
</dbReference>
<sequence>MAGARIEISTEGFEAAAAKLAAIAAKGEKLGPLMNDIGEMLLFSHQERNAQGIAPDGTPWAPLSAATQALKPRHQTTPLRLNDILLNQLAYQADDQGLELGSNMVYAAMQQFGGTTSPKSMIPGKEIPARPFLGLSDEDEASVLEMVAGHYQFEG</sequence>
<dbReference type="NCBIfam" id="TIGR01635">
    <property type="entry name" value="tail_comp_S"/>
    <property type="match status" value="1"/>
</dbReference>
<dbReference type="Proteomes" id="UP001297581">
    <property type="component" value="Unassembled WGS sequence"/>
</dbReference>
<gene>
    <name evidence="1" type="ORF">MJ923_14820</name>
</gene>
<evidence type="ECO:0000313" key="1">
    <source>
        <dbReference type="EMBL" id="MCH4295579.1"/>
    </source>
</evidence>
<name>A0AAJ1EYZ2_9GAMM</name>
<reference evidence="1 2" key="1">
    <citation type="submission" date="2022-02" db="EMBL/GenBank/DDBJ databases">
        <title>The genome sequence of Shewanella sp. 3B26.</title>
        <authorList>
            <person name="Du J."/>
        </authorList>
    </citation>
    <scope>NUCLEOTIDE SEQUENCE [LARGE SCALE GENOMIC DNA]</scope>
    <source>
        <strain evidence="1 2">3B26</strain>
    </source>
</reference>
<dbReference type="Pfam" id="PF05069">
    <property type="entry name" value="Phage_tail_S"/>
    <property type="match status" value="1"/>
</dbReference>
<organism evidence="1 2">
    <name type="scientific">Shewanella zhuhaiensis</name>
    <dbReference type="NCBI Taxonomy" id="2919576"/>
    <lineage>
        <taxon>Bacteria</taxon>
        <taxon>Pseudomonadati</taxon>
        <taxon>Pseudomonadota</taxon>
        <taxon>Gammaproteobacteria</taxon>
        <taxon>Alteromonadales</taxon>
        <taxon>Shewanellaceae</taxon>
        <taxon>Shewanella</taxon>
    </lineage>
</organism>
<comment type="caution">
    <text evidence="1">The sequence shown here is derived from an EMBL/GenBank/DDBJ whole genome shotgun (WGS) entry which is preliminary data.</text>
</comment>
<protein>
    <submittedName>
        <fullName evidence="1">Phage virion morphogenesis protein</fullName>
    </submittedName>
</protein>
<dbReference type="InterPro" id="IPR006522">
    <property type="entry name" value="Phage_virion_morphogenesis"/>
</dbReference>
<dbReference type="AlphaFoldDB" id="A0AAJ1EYZ2"/>
<dbReference type="EMBL" id="JAKUDL010000005">
    <property type="protein sequence ID" value="MCH4295579.1"/>
    <property type="molecule type" value="Genomic_DNA"/>
</dbReference>
<accession>A0AAJ1EYZ2</accession>